<keyword evidence="2" id="KW-1185">Reference proteome</keyword>
<reference evidence="1 2" key="1">
    <citation type="submission" date="2017-02" db="EMBL/GenBank/DDBJ databases">
        <authorList>
            <person name="Peterson S.W."/>
        </authorList>
    </citation>
    <scope>NUCLEOTIDE SEQUENCE [LARGE SCALE GENOMIC DNA]</scope>
    <source>
        <strain evidence="1 2">ATCC 49788</strain>
    </source>
</reference>
<dbReference type="AlphaFoldDB" id="A0A1T4XYC1"/>
<proteinExistence type="predicted"/>
<dbReference type="OrthoDB" id="5624967at2"/>
<evidence type="ECO:0000313" key="2">
    <source>
        <dbReference type="Proteomes" id="UP000190460"/>
    </source>
</evidence>
<sequence>MSCLLPPACAFCKHLLNLPDQDCLAFREIPDTIMTGQNDHYETFEGDNGYHFQPTPENITALGEVNELRQAMGLAPFRFANADH</sequence>
<dbReference type="EMBL" id="FUYB01000027">
    <property type="protein sequence ID" value="SKA94530.1"/>
    <property type="molecule type" value="Genomic_DNA"/>
</dbReference>
<evidence type="ECO:0000313" key="1">
    <source>
        <dbReference type="EMBL" id="SKA94530.1"/>
    </source>
</evidence>
<organism evidence="1 2">
    <name type="scientific">Thiothrix eikelboomii</name>
    <dbReference type="NCBI Taxonomy" id="92487"/>
    <lineage>
        <taxon>Bacteria</taxon>
        <taxon>Pseudomonadati</taxon>
        <taxon>Pseudomonadota</taxon>
        <taxon>Gammaproteobacteria</taxon>
        <taxon>Thiotrichales</taxon>
        <taxon>Thiotrichaceae</taxon>
        <taxon>Thiothrix</taxon>
    </lineage>
</organism>
<gene>
    <name evidence="1" type="ORF">SAMN02745130_03666</name>
</gene>
<accession>A0A1T4XYC1</accession>
<name>A0A1T4XYC1_9GAMM</name>
<dbReference type="RefSeq" id="WP_078924103.1">
    <property type="nucleotide sequence ID" value="NZ_FUYB01000027.1"/>
</dbReference>
<protein>
    <submittedName>
        <fullName evidence="1">Uncharacterized protein</fullName>
    </submittedName>
</protein>
<dbReference type="STRING" id="92487.SAMN02745130_03666"/>
<dbReference type="Proteomes" id="UP000190460">
    <property type="component" value="Unassembled WGS sequence"/>
</dbReference>